<evidence type="ECO:0000313" key="4">
    <source>
        <dbReference type="Proteomes" id="UP000515163"/>
    </source>
</evidence>
<dbReference type="InterPro" id="IPR007998">
    <property type="entry name" value="DUF719"/>
</dbReference>
<dbReference type="KEGG" id="aten:116308794"/>
<feature type="compositionally biased region" description="Basic and acidic residues" evidence="3">
    <location>
        <begin position="1"/>
        <end position="14"/>
    </location>
</feature>
<accession>A0A6P8J5Y7</accession>
<feature type="compositionally biased region" description="Basic and acidic residues" evidence="3">
    <location>
        <begin position="109"/>
        <end position="138"/>
    </location>
</feature>
<dbReference type="GeneID" id="116308794"/>
<keyword evidence="4" id="KW-1185">Reference proteome</keyword>
<dbReference type="Proteomes" id="UP000515163">
    <property type="component" value="Unplaced"/>
</dbReference>
<reference evidence="5" key="1">
    <citation type="submission" date="2025-08" db="UniProtKB">
        <authorList>
            <consortium name="RefSeq"/>
        </authorList>
    </citation>
    <scope>IDENTIFICATION</scope>
    <source>
        <tissue evidence="5">Tentacle</tissue>
    </source>
</reference>
<feature type="compositionally biased region" description="Basic and acidic residues" evidence="3">
    <location>
        <begin position="154"/>
        <end position="189"/>
    </location>
</feature>
<dbReference type="InterPro" id="IPR016024">
    <property type="entry name" value="ARM-type_fold"/>
</dbReference>
<feature type="compositionally biased region" description="Basic and acidic residues" evidence="3">
    <location>
        <begin position="257"/>
        <end position="268"/>
    </location>
</feature>
<sequence length="676" mass="74498">MDKPKRSNRVKSESSEDEDDFESADEGEESRQNPRPPSLATSADDGKNSTSKSQVTKEKTGQKTQEMAAPETFSSLPSDKSEEIEKTEGDTSNSSESCPTGVDQGVDMRSSKSADLEGDLSHSDLQEQKPEGNEDSKPSGDGSVAQDVSDDDEIQFKIDSEKPNVDTSELEKTQVDKTLEVHKESTHQEDDNEDFQNIKVEEEKGSSIEKKEDSNAEEKSKENAPDERQANVEDSAKVDKISSEKSAEAVGESVKPPPKEGAEPHCEDVWGWGGWGTMLSSVSSGLSSVIEKVETSLGIPEPEVMAKKITEDEKQAKENQPEKVIETEPTTESPPEGPTPESIEQARGEEEDSSYFAGFGVRGLTDVVSEGLGALEYIGKKTMDVISEGDPGLRSRREVLMPKEPTLSQMLREAKEEAEYKASHPDHKEAIVNFSTEFDKFQGLAHLEALEILSKDSLSKVEAHFIDLSSEDLKSVKPLLRTIQEVVKFTEDEEENDDDEEQDFESELSEFLKDLNLTHIPNKTKDVDKRVREWIDACITEQNDDPLSKDHLEIFTAGISALAELTATTIEQFHKIAEVLLLLAENTDTSALVRAQSLKKLTVCVSREISNLSSKFAGCLSTVSKESQDPEAIESLITTLYLESSDSSRYLQHALKLLCPVLQHSSLTENTSAGKV</sequence>
<dbReference type="Pfam" id="PF05334">
    <property type="entry name" value="DUF719"/>
    <property type="match status" value="1"/>
</dbReference>
<keyword evidence="2" id="KW-0597">Phosphoprotein</keyword>
<feature type="compositionally biased region" description="Basic and acidic residues" evidence="3">
    <location>
        <begin position="79"/>
        <end position="89"/>
    </location>
</feature>
<evidence type="ECO:0000313" key="5">
    <source>
        <dbReference type="RefSeq" id="XP_031575144.1"/>
    </source>
</evidence>
<feature type="compositionally biased region" description="Low complexity" evidence="3">
    <location>
        <begin position="327"/>
        <end position="342"/>
    </location>
</feature>
<dbReference type="FunCoup" id="A0A6P8J5Y7">
    <property type="interactions" value="1536"/>
</dbReference>
<gene>
    <name evidence="5" type="primary">LOC116308794</name>
</gene>
<name>A0A6P8J5Y7_ACTTE</name>
<dbReference type="RefSeq" id="XP_031575144.1">
    <property type="nucleotide sequence ID" value="XM_031719284.1"/>
</dbReference>
<feature type="compositionally biased region" description="Basic and acidic residues" evidence="3">
    <location>
        <begin position="199"/>
        <end position="247"/>
    </location>
</feature>
<dbReference type="PANTHER" id="PTHR12842:SF6">
    <property type="entry name" value="FI01459P"/>
    <property type="match status" value="1"/>
</dbReference>
<dbReference type="SUPFAM" id="SSF48371">
    <property type="entry name" value="ARM repeat"/>
    <property type="match status" value="1"/>
</dbReference>
<feature type="compositionally biased region" description="Acidic residues" evidence="3">
    <location>
        <begin position="15"/>
        <end position="28"/>
    </location>
</feature>
<protein>
    <submittedName>
        <fullName evidence="5">Protein FAM114A2-like</fullName>
    </submittedName>
</protein>
<dbReference type="AlphaFoldDB" id="A0A6P8J5Y7"/>
<proteinExistence type="inferred from homology"/>
<feature type="region of interest" description="Disordered" evidence="3">
    <location>
        <begin position="1"/>
        <end position="269"/>
    </location>
</feature>
<evidence type="ECO:0000256" key="3">
    <source>
        <dbReference type="SAM" id="MobiDB-lite"/>
    </source>
</evidence>
<dbReference type="InParanoid" id="A0A6P8J5Y7"/>
<dbReference type="OrthoDB" id="5597648at2759"/>
<dbReference type="PANTHER" id="PTHR12842">
    <property type="entry name" value="FI01459P"/>
    <property type="match status" value="1"/>
</dbReference>
<evidence type="ECO:0000256" key="2">
    <source>
        <dbReference type="ARBA" id="ARBA00022553"/>
    </source>
</evidence>
<evidence type="ECO:0000256" key="1">
    <source>
        <dbReference type="ARBA" id="ARBA00006903"/>
    </source>
</evidence>
<feature type="compositionally biased region" description="Basic and acidic residues" evidence="3">
    <location>
        <begin position="308"/>
        <end position="326"/>
    </location>
</feature>
<feature type="region of interest" description="Disordered" evidence="3">
    <location>
        <begin position="308"/>
        <end position="352"/>
    </location>
</feature>
<organism evidence="4 5">
    <name type="scientific">Actinia tenebrosa</name>
    <name type="common">Australian red waratah sea anemone</name>
    <dbReference type="NCBI Taxonomy" id="6105"/>
    <lineage>
        <taxon>Eukaryota</taxon>
        <taxon>Metazoa</taxon>
        <taxon>Cnidaria</taxon>
        <taxon>Anthozoa</taxon>
        <taxon>Hexacorallia</taxon>
        <taxon>Actiniaria</taxon>
        <taxon>Actiniidae</taxon>
        <taxon>Actinia</taxon>
    </lineage>
</organism>
<comment type="similarity">
    <text evidence="1">Belongs to the FAM114 family.</text>
</comment>